<dbReference type="GO" id="GO:0016787">
    <property type="term" value="F:hydrolase activity"/>
    <property type="evidence" value="ECO:0007669"/>
    <property type="project" value="UniProtKB-KW"/>
</dbReference>
<dbReference type="EC" id="3.1.1.-" evidence="6"/>
<reference evidence="6 7" key="1">
    <citation type="submission" date="2019-02" db="EMBL/GenBank/DDBJ databases">
        <title>Deep-cultivation of Planctomycetes and their phenomic and genomic characterization uncovers novel biology.</title>
        <authorList>
            <person name="Wiegand S."/>
            <person name="Jogler M."/>
            <person name="Boedeker C."/>
            <person name="Pinto D."/>
            <person name="Vollmers J."/>
            <person name="Rivas-Marin E."/>
            <person name="Kohn T."/>
            <person name="Peeters S.H."/>
            <person name="Heuer A."/>
            <person name="Rast P."/>
            <person name="Oberbeckmann S."/>
            <person name="Bunk B."/>
            <person name="Jeske O."/>
            <person name="Meyerdierks A."/>
            <person name="Storesund J.E."/>
            <person name="Kallscheuer N."/>
            <person name="Luecker S."/>
            <person name="Lage O.M."/>
            <person name="Pohl T."/>
            <person name="Merkel B.J."/>
            <person name="Hornburger P."/>
            <person name="Mueller R.-W."/>
            <person name="Bruemmer F."/>
            <person name="Labrenz M."/>
            <person name="Spormann A.M."/>
            <person name="Op den Camp H."/>
            <person name="Overmann J."/>
            <person name="Amann R."/>
            <person name="Jetten M.S.M."/>
            <person name="Mascher T."/>
            <person name="Medema M.H."/>
            <person name="Devos D.P."/>
            <person name="Kaster A.-K."/>
            <person name="Ovreas L."/>
            <person name="Rohde M."/>
            <person name="Galperin M.Y."/>
            <person name="Jogler C."/>
        </authorList>
    </citation>
    <scope>NUCLEOTIDE SEQUENCE [LARGE SCALE GENOMIC DNA]</scope>
    <source>
        <strain evidence="6 7">Pla133</strain>
    </source>
</reference>
<protein>
    <submittedName>
        <fullName evidence="6">Putative quorum-quenching lactonase YtnP</fullName>
        <ecNumber evidence="6">3.1.1.-</ecNumber>
    </submittedName>
</protein>
<sequence>MSVSVGAGAVAAGAGETRTVGGWTVTALSDGEFRLDGGAMWGVVPANLWRRMTPPADDNTIRMALRPFLARRGDAVVLIEGGVGDRWSDKLRGIYHLDGGGSLAASLRAAGVEPGEVTHVVASHCHWDHIGALVDADGAPLCPNARHVAPRIEVERCLKPDHVRRGSYRPEDLEPIVAAGLMDPFDGEVEPVPGLTVHALGGHSDGVSVVCLREPGRDLDRAGRDAAVFWSDVVPTTHHVQPPYIMAYDIDVERSFEQRSEWIARAAEAGWLGLFYHDDAQPFARIERGEKRFVATPA</sequence>
<keyword evidence="3 6" id="KW-0378">Hydrolase</keyword>
<evidence type="ECO:0000313" key="6">
    <source>
        <dbReference type="EMBL" id="QDU66535.1"/>
    </source>
</evidence>
<evidence type="ECO:0000256" key="1">
    <source>
        <dbReference type="ARBA" id="ARBA00007749"/>
    </source>
</evidence>
<dbReference type="InterPro" id="IPR036866">
    <property type="entry name" value="RibonucZ/Hydroxyglut_hydro"/>
</dbReference>
<dbReference type="AlphaFoldDB" id="A0A518BHU4"/>
<evidence type="ECO:0000256" key="2">
    <source>
        <dbReference type="ARBA" id="ARBA00022723"/>
    </source>
</evidence>
<dbReference type="SUPFAM" id="SSF56281">
    <property type="entry name" value="Metallo-hydrolase/oxidoreductase"/>
    <property type="match status" value="1"/>
</dbReference>
<keyword evidence="2" id="KW-0479">Metal-binding</keyword>
<name>A0A518BHU4_9BACT</name>
<organism evidence="6 7">
    <name type="scientific">Engelhardtia mirabilis</name>
    <dbReference type="NCBI Taxonomy" id="2528011"/>
    <lineage>
        <taxon>Bacteria</taxon>
        <taxon>Pseudomonadati</taxon>
        <taxon>Planctomycetota</taxon>
        <taxon>Planctomycetia</taxon>
        <taxon>Planctomycetia incertae sedis</taxon>
        <taxon>Engelhardtia</taxon>
    </lineage>
</organism>
<dbReference type="PANTHER" id="PTHR42978">
    <property type="entry name" value="QUORUM-QUENCHING LACTONASE YTNP-RELATED-RELATED"/>
    <property type="match status" value="1"/>
</dbReference>
<dbReference type="RefSeq" id="WP_145064363.1">
    <property type="nucleotide sequence ID" value="NZ_CP036287.1"/>
</dbReference>
<evidence type="ECO:0000259" key="5">
    <source>
        <dbReference type="Pfam" id="PF00753"/>
    </source>
</evidence>
<dbReference type="Proteomes" id="UP000316921">
    <property type="component" value="Chromosome"/>
</dbReference>
<dbReference type="KEGG" id="pbap:Pla133_16110"/>
<dbReference type="EMBL" id="CP036287">
    <property type="protein sequence ID" value="QDU66535.1"/>
    <property type="molecule type" value="Genomic_DNA"/>
</dbReference>
<accession>A0A518BHU4</accession>
<dbReference type="GO" id="GO:0046872">
    <property type="term" value="F:metal ion binding"/>
    <property type="evidence" value="ECO:0007669"/>
    <property type="project" value="UniProtKB-KW"/>
</dbReference>
<keyword evidence="7" id="KW-1185">Reference proteome</keyword>
<dbReference type="InterPro" id="IPR001279">
    <property type="entry name" value="Metallo-B-lactamas"/>
</dbReference>
<evidence type="ECO:0000313" key="7">
    <source>
        <dbReference type="Proteomes" id="UP000316921"/>
    </source>
</evidence>
<dbReference type="PANTHER" id="PTHR42978:SF6">
    <property type="entry name" value="QUORUM-QUENCHING LACTONASE YTNP-RELATED"/>
    <property type="match status" value="1"/>
</dbReference>
<evidence type="ECO:0000256" key="4">
    <source>
        <dbReference type="ARBA" id="ARBA00022833"/>
    </source>
</evidence>
<feature type="domain" description="Metallo-beta-lactamase" evidence="5">
    <location>
        <begin position="69"/>
        <end position="214"/>
    </location>
</feature>
<dbReference type="InterPro" id="IPR051013">
    <property type="entry name" value="MBL_superfamily_lactonases"/>
</dbReference>
<gene>
    <name evidence="6" type="primary">ytnP</name>
    <name evidence="6" type="ORF">Pla133_16110</name>
</gene>
<dbReference type="Gene3D" id="3.60.15.10">
    <property type="entry name" value="Ribonuclease Z/Hydroxyacylglutathione hydrolase-like"/>
    <property type="match status" value="1"/>
</dbReference>
<comment type="similarity">
    <text evidence="1">Belongs to the metallo-beta-lactamase superfamily.</text>
</comment>
<evidence type="ECO:0000256" key="3">
    <source>
        <dbReference type="ARBA" id="ARBA00022801"/>
    </source>
</evidence>
<keyword evidence="4" id="KW-0862">Zinc</keyword>
<dbReference type="Pfam" id="PF00753">
    <property type="entry name" value="Lactamase_B"/>
    <property type="match status" value="1"/>
</dbReference>
<proteinExistence type="inferred from homology"/>